<dbReference type="Pfam" id="PF09955">
    <property type="entry name" value="DUF2189"/>
    <property type="match status" value="1"/>
</dbReference>
<feature type="transmembrane region" description="Helical" evidence="1">
    <location>
        <begin position="143"/>
        <end position="169"/>
    </location>
</feature>
<sequence>MFSVVWEWLTRGWQDFRRAALLNIAYAAVFLAIGLVAVLGLHGAGFSLVYFIMAGGFLIVVPGLVTVYYHLAERLHTGQQLGFSDIRSAFSQFPVSILIIGLVSAVIYLIWVTDALIIYSVYFDFVPLSIDQFKADPALQADATAFLLFACILGFVLSFIIYCVTVLSIPYALQKQASLVDAVSFSVRVVSNNPRIMFLWAILLGSLTFLTVLFALPLLLVLLPVLAYANYAAYTDMLGLMEAKGAVVD</sequence>
<dbReference type="AlphaFoldDB" id="A0A558CXT6"/>
<keyword evidence="1" id="KW-0472">Membrane</keyword>
<protein>
    <submittedName>
        <fullName evidence="2">DUF2189 domain-containing protein</fullName>
    </submittedName>
</protein>
<evidence type="ECO:0000256" key="1">
    <source>
        <dbReference type="SAM" id="Phobius"/>
    </source>
</evidence>
<feature type="transmembrane region" description="Helical" evidence="1">
    <location>
        <begin position="198"/>
        <end position="231"/>
    </location>
</feature>
<reference evidence="2 3" key="1">
    <citation type="submission" date="2019-07" db="EMBL/GenBank/DDBJ databases">
        <title>The pathways for chlorine oxyanion respiration interact through the shared metabolite chlorate.</title>
        <authorList>
            <person name="Barnum T.P."/>
            <person name="Cheng Y."/>
            <person name="Hill K.A."/>
            <person name="Lucas L.N."/>
            <person name="Carlson H.K."/>
            <person name="Coates J.D."/>
        </authorList>
    </citation>
    <scope>NUCLEOTIDE SEQUENCE [LARGE SCALE GENOMIC DNA]</scope>
    <source>
        <strain evidence="2">BK-3</strain>
    </source>
</reference>
<dbReference type="Proteomes" id="UP000317355">
    <property type="component" value="Unassembled WGS sequence"/>
</dbReference>
<feature type="transmembrane region" description="Helical" evidence="1">
    <location>
        <begin position="20"/>
        <end position="42"/>
    </location>
</feature>
<proteinExistence type="predicted"/>
<gene>
    <name evidence="2" type="ORF">FHK82_11580</name>
</gene>
<evidence type="ECO:0000313" key="3">
    <source>
        <dbReference type="Proteomes" id="UP000317355"/>
    </source>
</evidence>
<accession>A0A558CXT6</accession>
<dbReference type="InterPro" id="IPR018692">
    <property type="entry name" value="DUF2189"/>
</dbReference>
<feature type="transmembrane region" description="Helical" evidence="1">
    <location>
        <begin position="48"/>
        <end position="72"/>
    </location>
</feature>
<comment type="caution">
    <text evidence="2">The sequence shown here is derived from an EMBL/GenBank/DDBJ whole genome shotgun (WGS) entry which is preliminary data.</text>
</comment>
<evidence type="ECO:0000313" key="2">
    <source>
        <dbReference type="EMBL" id="TVT53565.1"/>
    </source>
</evidence>
<keyword evidence="1" id="KW-0812">Transmembrane</keyword>
<organism evidence="2 3">
    <name type="scientific">Sedimenticola thiotaurini</name>
    <dbReference type="NCBI Taxonomy" id="1543721"/>
    <lineage>
        <taxon>Bacteria</taxon>
        <taxon>Pseudomonadati</taxon>
        <taxon>Pseudomonadota</taxon>
        <taxon>Gammaproteobacteria</taxon>
        <taxon>Chromatiales</taxon>
        <taxon>Sedimenticolaceae</taxon>
        <taxon>Sedimenticola</taxon>
    </lineage>
</organism>
<name>A0A558CXT6_9GAMM</name>
<dbReference type="EMBL" id="VMRY01000054">
    <property type="protein sequence ID" value="TVT53565.1"/>
    <property type="molecule type" value="Genomic_DNA"/>
</dbReference>
<feature type="transmembrane region" description="Helical" evidence="1">
    <location>
        <begin position="93"/>
        <end position="123"/>
    </location>
</feature>
<keyword evidence="1" id="KW-1133">Transmembrane helix</keyword>